<protein>
    <submittedName>
        <fullName evidence="2">Uncharacterized protein</fullName>
    </submittedName>
</protein>
<keyword evidence="3" id="KW-1185">Reference proteome</keyword>
<evidence type="ECO:0000313" key="3">
    <source>
        <dbReference type="Proteomes" id="UP000005408"/>
    </source>
</evidence>
<reference evidence="2" key="1">
    <citation type="submission" date="2022-08" db="UniProtKB">
        <authorList>
            <consortium name="EnsemblMetazoa"/>
        </authorList>
    </citation>
    <scope>IDENTIFICATION</scope>
    <source>
        <strain evidence="2">05x7-T-G4-1.051#20</strain>
    </source>
</reference>
<evidence type="ECO:0000256" key="1">
    <source>
        <dbReference type="SAM" id="SignalP"/>
    </source>
</evidence>
<organism evidence="2 3">
    <name type="scientific">Magallana gigas</name>
    <name type="common">Pacific oyster</name>
    <name type="synonym">Crassostrea gigas</name>
    <dbReference type="NCBI Taxonomy" id="29159"/>
    <lineage>
        <taxon>Eukaryota</taxon>
        <taxon>Metazoa</taxon>
        <taxon>Spiralia</taxon>
        <taxon>Lophotrochozoa</taxon>
        <taxon>Mollusca</taxon>
        <taxon>Bivalvia</taxon>
        <taxon>Autobranchia</taxon>
        <taxon>Pteriomorphia</taxon>
        <taxon>Ostreida</taxon>
        <taxon>Ostreoidea</taxon>
        <taxon>Ostreidae</taxon>
        <taxon>Magallana</taxon>
    </lineage>
</organism>
<name>A0A8W8MEX8_MAGGI</name>
<accession>A0A8W8MEX8</accession>
<dbReference type="EnsemblMetazoa" id="G32675.1">
    <property type="protein sequence ID" value="G32675.1:cds"/>
    <property type="gene ID" value="G32675"/>
</dbReference>
<keyword evidence="1" id="KW-0732">Signal</keyword>
<dbReference type="AlphaFoldDB" id="A0A8W8MEX8"/>
<feature type="chain" id="PRO_5036503874" evidence="1">
    <location>
        <begin position="29"/>
        <end position="222"/>
    </location>
</feature>
<dbReference type="Proteomes" id="UP000005408">
    <property type="component" value="Unassembled WGS sequence"/>
</dbReference>
<sequence>SGRLKMFTPYKLICIFVLVQSKCSPVSSKNTPADTPCNHPSKTNFGLEMNGSVRESLKSLPKIINGFLSINNAGQEDITFAIKDCIMSQDCRIYTMLDKKKENTMTLCVVVNETKNCFVSTCTCPNSRKRRSFNSHLFTPNPSSGVQEATCKLELILGENSSDNLHGNMTNLRDEKSENPMDCTTLKCKTRKNTLKIKGEENKLPTVGKILSFDFFIFLNDE</sequence>
<feature type="signal peptide" evidence="1">
    <location>
        <begin position="1"/>
        <end position="28"/>
    </location>
</feature>
<proteinExistence type="predicted"/>
<evidence type="ECO:0000313" key="2">
    <source>
        <dbReference type="EnsemblMetazoa" id="G32675.1:cds"/>
    </source>
</evidence>